<dbReference type="AlphaFoldDB" id="A0A6A6T5A7"/>
<evidence type="ECO:0000313" key="1">
    <source>
        <dbReference type="EMBL" id="KAF2654970.1"/>
    </source>
</evidence>
<protein>
    <submittedName>
        <fullName evidence="1">Uncharacterized protein</fullName>
    </submittedName>
</protein>
<keyword evidence="2" id="KW-1185">Reference proteome</keyword>
<name>A0A6A6T5A7_9PLEO</name>
<proteinExistence type="predicted"/>
<dbReference type="EMBL" id="MU004355">
    <property type="protein sequence ID" value="KAF2654970.1"/>
    <property type="molecule type" value="Genomic_DNA"/>
</dbReference>
<reference evidence="1" key="1">
    <citation type="journal article" date="2020" name="Stud. Mycol.">
        <title>101 Dothideomycetes genomes: a test case for predicting lifestyles and emergence of pathogens.</title>
        <authorList>
            <person name="Haridas S."/>
            <person name="Albert R."/>
            <person name="Binder M."/>
            <person name="Bloem J."/>
            <person name="Labutti K."/>
            <person name="Salamov A."/>
            <person name="Andreopoulos B."/>
            <person name="Baker S."/>
            <person name="Barry K."/>
            <person name="Bills G."/>
            <person name="Bluhm B."/>
            <person name="Cannon C."/>
            <person name="Castanera R."/>
            <person name="Culley D."/>
            <person name="Daum C."/>
            <person name="Ezra D."/>
            <person name="Gonzalez J."/>
            <person name="Henrissat B."/>
            <person name="Kuo A."/>
            <person name="Liang C."/>
            <person name="Lipzen A."/>
            <person name="Lutzoni F."/>
            <person name="Magnuson J."/>
            <person name="Mondo S."/>
            <person name="Nolan M."/>
            <person name="Ohm R."/>
            <person name="Pangilinan J."/>
            <person name="Park H.-J."/>
            <person name="Ramirez L."/>
            <person name="Alfaro M."/>
            <person name="Sun H."/>
            <person name="Tritt A."/>
            <person name="Yoshinaga Y."/>
            <person name="Zwiers L.-H."/>
            <person name="Turgeon B."/>
            <person name="Goodwin S."/>
            <person name="Spatafora J."/>
            <person name="Crous P."/>
            <person name="Grigoriev I."/>
        </authorList>
    </citation>
    <scope>NUCLEOTIDE SEQUENCE</scope>
    <source>
        <strain evidence="1">CBS 122681</strain>
    </source>
</reference>
<accession>A0A6A6T5A7</accession>
<feature type="non-terminal residue" evidence="1">
    <location>
        <position position="108"/>
    </location>
</feature>
<gene>
    <name evidence="1" type="ORF">K491DRAFT_693261</name>
</gene>
<organism evidence="1 2">
    <name type="scientific">Lophiostoma macrostomum CBS 122681</name>
    <dbReference type="NCBI Taxonomy" id="1314788"/>
    <lineage>
        <taxon>Eukaryota</taxon>
        <taxon>Fungi</taxon>
        <taxon>Dikarya</taxon>
        <taxon>Ascomycota</taxon>
        <taxon>Pezizomycotina</taxon>
        <taxon>Dothideomycetes</taxon>
        <taxon>Pleosporomycetidae</taxon>
        <taxon>Pleosporales</taxon>
        <taxon>Lophiostomataceae</taxon>
        <taxon>Lophiostoma</taxon>
    </lineage>
</organism>
<evidence type="ECO:0000313" key="2">
    <source>
        <dbReference type="Proteomes" id="UP000799324"/>
    </source>
</evidence>
<sequence length="108" mass="12367">MAVPKHLIEKALAGSYCTIGGCMIDTNADNEDRRCDVHRRGKDAFETQPMHKAEEIRFLFMNFCDRSYVPHIESAKQKRLRQCLCLGTQCIKSQAFLATELETRLQTS</sequence>
<dbReference type="PROSITE" id="PS51257">
    <property type="entry name" value="PROKAR_LIPOPROTEIN"/>
    <property type="match status" value="1"/>
</dbReference>
<dbReference type="Proteomes" id="UP000799324">
    <property type="component" value="Unassembled WGS sequence"/>
</dbReference>